<reference evidence="2" key="1">
    <citation type="submission" date="2007-04" db="EMBL/GenBank/DDBJ databases">
        <authorList>
            <consortium name="The Broad Institute Genome Sequencing Platform"/>
            <person name="Birren B."/>
            <person name="Lander E."/>
            <person name="Galagan J."/>
            <person name="Nusbaum C."/>
            <person name="Devon K."/>
            <person name="Ma L.-J."/>
            <person name="Jaffe D."/>
            <person name="Butler J."/>
            <person name="Alvarez P."/>
            <person name="Gnerre S."/>
            <person name="Grabherr M."/>
            <person name="Kleber M."/>
            <person name="Mauceli E."/>
            <person name="Brockman W."/>
            <person name="MacCallum I.A."/>
            <person name="Young S."/>
            <person name="LaButti K."/>
            <person name="DeCaprio D."/>
            <person name="Crawford M."/>
            <person name="Koehrsen M."/>
            <person name="Engels R."/>
            <person name="Montgomery P."/>
            <person name="Pearson M."/>
            <person name="Howarth C."/>
            <person name="Larson L."/>
            <person name="White J."/>
            <person name="O'Leary S."/>
            <person name="Kodira C."/>
            <person name="Zeng Q."/>
            <person name="Yandava C."/>
            <person name="Alvarado L."/>
            <person name="Kistler C."/>
            <person name="Shim W.-B."/>
            <person name="Kang S."/>
            <person name="Woloshuk C."/>
        </authorList>
    </citation>
    <scope>NUCLEOTIDE SEQUENCE</scope>
    <source>
        <strain evidence="2">4287</strain>
    </source>
</reference>
<reference evidence="2" key="2">
    <citation type="journal article" date="2010" name="Nature">
        <title>Comparative genomics reveals mobile pathogenicity chromosomes in Fusarium.</title>
        <authorList>
            <person name="Ma L.J."/>
            <person name="van der Does H.C."/>
            <person name="Borkovich K.A."/>
            <person name="Coleman J.J."/>
            <person name="Daboussi M.J."/>
            <person name="Di Pietro A."/>
            <person name="Dufresne M."/>
            <person name="Freitag M."/>
            <person name="Grabherr M."/>
            <person name="Henrissat B."/>
            <person name="Houterman P.M."/>
            <person name="Kang S."/>
            <person name="Shim W.B."/>
            <person name="Woloshuk C."/>
            <person name="Xie X."/>
            <person name="Xu J.R."/>
            <person name="Antoniw J."/>
            <person name="Baker S.E."/>
            <person name="Bluhm B.H."/>
            <person name="Breakspear A."/>
            <person name="Brown D.W."/>
            <person name="Butchko R.A."/>
            <person name="Chapman S."/>
            <person name="Coulson R."/>
            <person name="Coutinho P.M."/>
            <person name="Danchin E.G."/>
            <person name="Diener A."/>
            <person name="Gale L.R."/>
            <person name="Gardiner D.M."/>
            <person name="Goff S."/>
            <person name="Hammond-Kosack K.E."/>
            <person name="Hilburn K."/>
            <person name="Hua-Van A."/>
            <person name="Jonkers W."/>
            <person name="Kazan K."/>
            <person name="Kodira C.D."/>
            <person name="Koehrsen M."/>
            <person name="Kumar L."/>
            <person name="Lee Y.H."/>
            <person name="Li L."/>
            <person name="Manners J.M."/>
            <person name="Miranda-Saavedra D."/>
            <person name="Mukherjee M."/>
            <person name="Park G."/>
            <person name="Park J."/>
            <person name="Park S.Y."/>
            <person name="Proctor R.H."/>
            <person name="Regev A."/>
            <person name="Ruiz-Roldan M.C."/>
            <person name="Sain D."/>
            <person name="Sakthikumar S."/>
            <person name="Sykes S."/>
            <person name="Schwartz D.C."/>
            <person name="Turgeon B.G."/>
            <person name="Wapinski I."/>
            <person name="Yoder O."/>
            <person name="Young S."/>
            <person name="Zeng Q."/>
            <person name="Zhou S."/>
            <person name="Galagan J."/>
            <person name="Cuomo C.A."/>
            <person name="Kistler H.C."/>
            <person name="Rep M."/>
        </authorList>
    </citation>
    <scope>NUCLEOTIDE SEQUENCE [LARGE SCALE GENOMIC DNA]</scope>
    <source>
        <strain evidence="2">4287</strain>
    </source>
</reference>
<name>A0A0J9WP33_FUSO4</name>
<dbReference type="AlphaFoldDB" id="A0A0J9WP33"/>
<dbReference type="RefSeq" id="XP_018246377.1">
    <property type="nucleotide sequence ID" value="XM_018400287.1"/>
</dbReference>
<dbReference type="Proteomes" id="UP000009097">
    <property type="component" value="Unassembled WGS sequence"/>
</dbReference>
<organism evidence="2 3">
    <name type="scientific">Fusarium oxysporum f. sp. lycopersici (strain 4287 / CBS 123668 / FGSC 9935 / NRRL 34936)</name>
    <name type="common">Fusarium vascular wilt of tomato</name>
    <dbReference type="NCBI Taxonomy" id="426428"/>
    <lineage>
        <taxon>Eukaryota</taxon>
        <taxon>Fungi</taxon>
        <taxon>Dikarya</taxon>
        <taxon>Ascomycota</taxon>
        <taxon>Pezizomycotina</taxon>
        <taxon>Sordariomycetes</taxon>
        <taxon>Hypocreomycetidae</taxon>
        <taxon>Hypocreales</taxon>
        <taxon>Nectriaceae</taxon>
        <taxon>Fusarium</taxon>
        <taxon>Fusarium oxysporum species complex</taxon>
    </lineage>
</organism>
<proteinExistence type="predicted"/>
<dbReference type="GeneID" id="28960726"/>
<dbReference type="VEuPathDB" id="FungiDB:FOXG_20020"/>
<evidence type="ECO:0000313" key="2">
    <source>
        <dbReference type="EMBL" id="KNB08332.1"/>
    </source>
</evidence>
<dbReference type="OrthoDB" id="5014490at2759"/>
<feature type="compositionally biased region" description="Basic and acidic residues" evidence="1">
    <location>
        <begin position="193"/>
        <end position="212"/>
    </location>
</feature>
<evidence type="ECO:0000256" key="1">
    <source>
        <dbReference type="SAM" id="MobiDB-lite"/>
    </source>
</evidence>
<feature type="region of interest" description="Disordered" evidence="1">
    <location>
        <begin position="186"/>
        <end position="212"/>
    </location>
</feature>
<accession>A0A0J9WP33</accession>
<protein>
    <submittedName>
        <fullName evidence="2">Uncharacterized protein</fullName>
    </submittedName>
</protein>
<evidence type="ECO:0000313" key="3">
    <source>
        <dbReference type="Proteomes" id="UP000009097"/>
    </source>
</evidence>
<dbReference type="KEGG" id="fox:FOXG_20020"/>
<gene>
    <name evidence="2" type="ORF">FOXG_20020</name>
</gene>
<sequence>MFALPFIIPSCTTHRHPSSIHERQIQFAEPRRKIVANTRAPGEQSQGPSQPPTLEFWMAAQYGDRGGDVVGLCFQDGCEFTNATTVAMADISDISMNLLWFQRYCRWQRDGRPAALVIRTIACGISGYAMQIRIFLVSNDEKPWAYLLRILLTGYDRRRMTPQHPPKQEFILLMDPETVKVAVDCTGTPSNYPEKEKMASKGERRTKKHSEP</sequence>
<dbReference type="EMBL" id="DS231706">
    <property type="protein sequence ID" value="KNB08332.1"/>
    <property type="molecule type" value="Genomic_DNA"/>
</dbReference>